<dbReference type="SUPFAM" id="SSF53756">
    <property type="entry name" value="UDP-Glycosyltransferase/glycogen phosphorylase"/>
    <property type="match status" value="1"/>
</dbReference>
<protein>
    <submittedName>
        <fullName evidence="3">Glycosyltransferase family 4 protein</fullName>
    </submittedName>
</protein>
<gene>
    <name evidence="3" type="ORF">M0R88_04085</name>
</gene>
<dbReference type="CDD" id="cd03801">
    <property type="entry name" value="GT4_PimA-like"/>
    <property type="match status" value="1"/>
</dbReference>
<dbReference type="GeneID" id="72189006"/>
<dbReference type="PANTHER" id="PTHR45947:SF3">
    <property type="entry name" value="SULFOQUINOVOSYL TRANSFERASE SQD2"/>
    <property type="match status" value="1"/>
</dbReference>
<dbReference type="AlphaFoldDB" id="A0A8U0IMP6"/>
<feature type="domain" description="Glycosyltransferase subfamily 4-like N-terminal" evidence="2">
    <location>
        <begin position="16"/>
        <end position="178"/>
    </location>
</feature>
<evidence type="ECO:0000259" key="1">
    <source>
        <dbReference type="Pfam" id="PF00534"/>
    </source>
</evidence>
<dbReference type="GO" id="GO:0016757">
    <property type="term" value="F:glycosyltransferase activity"/>
    <property type="evidence" value="ECO:0007669"/>
    <property type="project" value="InterPro"/>
</dbReference>
<evidence type="ECO:0000313" key="3">
    <source>
        <dbReference type="EMBL" id="UPW01289.1"/>
    </source>
</evidence>
<dbReference type="InterPro" id="IPR028098">
    <property type="entry name" value="Glyco_trans_4-like_N"/>
</dbReference>
<dbReference type="Pfam" id="PF13439">
    <property type="entry name" value="Glyco_transf_4"/>
    <property type="match status" value="1"/>
</dbReference>
<organism evidence="3 4">
    <name type="scientific">Halorussus gelatinilyticus</name>
    <dbReference type="NCBI Taxonomy" id="2937524"/>
    <lineage>
        <taxon>Archaea</taxon>
        <taxon>Methanobacteriati</taxon>
        <taxon>Methanobacteriota</taxon>
        <taxon>Stenosarchaea group</taxon>
        <taxon>Halobacteria</taxon>
        <taxon>Halobacteriales</taxon>
        <taxon>Haladaptataceae</taxon>
        <taxon>Halorussus</taxon>
    </lineage>
</organism>
<dbReference type="Pfam" id="PF00534">
    <property type="entry name" value="Glycos_transf_1"/>
    <property type="match status" value="1"/>
</dbReference>
<dbReference type="Gene3D" id="3.40.50.2000">
    <property type="entry name" value="Glycogen Phosphorylase B"/>
    <property type="match status" value="2"/>
</dbReference>
<dbReference type="InterPro" id="IPR001296">
    <property type="entry name" value="Glyco_trans_1"/>
</dbReference>
<evidence type="ECO:0000259" key="2">
    <source>
        <dbReference type="Pfam" id="PF13439"/>
    </source>
</evidence>
<feature type="domain" description="Glycosyl transferase family 1" evidence="1">
    <location>
        <begin position="189"/>
        <end position="347"/>
    </location>
</feature>
<dbReference type="EMBL" id="CP096658">
    <property type="protein sequence ID" value="UPW01289.1"/>
    <property type="molecule type" value="Genomic_DNA"/>
</dbReference>
<dbReference type="Proteomes" id="UP000830434">
    <property type="component" value="Chromosome"/>
</dbReference>
<dbReference type="InterPro" id="IPR050194">
    <property type="entry name" value="Glycosyltransferase_grp1"/>
</dbReference>
<keyword evidence="4" id="KW-1185">Reference proteome</keyword>
<sequence length="374" mass="41197">MRILRVAQKVYPDVKGGGPYHVHAMSRDQADRGHDVTVLTVSDDDSKPRREERDGYTVVRRKPTAELLGNDISSGVAKFLASAGDYDVIHAHSHLYFSTNLAALKRRLGDIPLAITNHGLYSQNAPEWVFDAYLKTAGRWTFDSADVVLCYTEEDRERVQGFGVNTDIEVVSNGIDQTRFTPEGPRSDLVDSDGPVVLFVGRLVDGKRPQDAVRAFAGVHREHTDTELYLCGDGPLHDKLQTQAAELGVSEAVTFLGHVSYDEMPKVYRSADILVLPSRAEGLPRTVLEAFAAETPAVTSDLEHVAPVVRHAGKTYPTGNTDAFEDALSELLSNPKRAKSLGEDGRKLVNCRFRWEETVTKTTAALGRISKVKN</sequence>
<accession>A0A8U0IMP6</accession>
<dbReference type="PANTHER" id="PTHR45947">
    <property type="entry name" value="SULFOQUINOVOSYL TRANSFERASE SQD2"/>
    <property type="match status" value="1"/>
</dbReference>
<proteinExistence type="predicted"/>
<evidence type="ECO:0000313" key="4">
    <source>
        <dbReference type="Proteomes" id="UP000830434"/>
    </source>
</evidence>
<reference evidence="3" key="1">
    <citation type="submission" date="2022-04" db="EMBL/GenBank/DDBJ databases">
        <title>Diverse halophilic archaea isolated from saline environments.</title>
        <authorList>
            <person name="Cui H.-L."/>
        </authorList>
    </citation>
    <scope>NUCLEOTIDE SEQUENCE</scope>
    <source>
        <strain evidence="3">XZYJT40</strain>
    </source>
</reference>
<dbReference type="RefSeq" id="WP_248655694.1">
    <property type="nucleotide sequence ID" value="NZ_CP096658.1"/>
</dbReference>
<name>A0A8U0IMP6_9EURY</name>
<dbReference type="KEGG" id="haxz:M0R88_04085"/>